<keyword evidence="2" id="KW-1185">Reference proteome</keyword>
<accession>A0A5S4V1M6</accession>
<organism evidence="1 2">
    <name type="scientific">Agromyces mariniharenae</name>
    <dbReference type="NCBI Taxonomy" id="2604423"/>
    <lineage>
        <taxon>Bacteria</taxon>
        <taxon>Bacillati</taxon>
        <taxon>Actinomycetota</taxon>
        <taxon>Actinomycetes</taxon>
        <taxon>Micrococcales</taxon>
        <taxon>Microbacteriaceae</taxon>
        <taxon>Agromyces</taxon>
    </lineage>
</organism>
<dbReference type="EMBL" id="VSSB01000002">
    <property type="protein sequence ID" value="TYL50420.1"/>
    <property type="molecule type" value="Genomic_DNA"/>
</dbReference>
<protein>
    <submittedName>
        <fullName evidence="1">Uncharacterized protein</fullName>
    </submittedName>
</protein>
<evidence type="ECO:0000313" key="2">
    <source>
        <dbReference type="Proteomes" id="UP000325243"/>
    </source>
</evidence>
<evidence type="ECO:0000313" key="1">
    <source>
        <dbReference type="EMBL" id="TYL50420.1"/>
    </source>
</evidence>
<reference evidence="1 2" key="1">
    <citation type="submission" date="2019-08" db="EMBL/GenBank/DDBJ databases">
        <authorList>
            <person name="Hu J."/>
        </authorList>
    </citation>
    <scope>NUCLEOTIDE SEQUENCE [LARGE SCALE GENOMIC DNA]</scope>
    <source>
        <strain evidence="1 2">NEAU-184</strain>
    </source>
</reference>
<proteinExistence type="predicted"/>
<dbReference type="Proteomes" id="UP000325243">
    <property type="component" value="Unassembled WGS sequence"/>
</dbReference>
<gene>
    <name evidence="1" type="ORF">FYC51_14530</name>
</gene>
<dbReference type="RefSeq" id="WP_148734521.1">
    <property type="nucleotide sequence ID" value="NZ_VSSB01000002.1"/>
</dbReference>
<comment type="caution">
    <text evidence="1">The sequence shown here is derived from an EMBL/GenBank/DDBJ whole genome shotgun (WGS) entry which is preliminary data.</text>
</comment>
<name>A0A5S4V1M6_9MICO</name>
<dbReference type="AlphaFoldDB" id="A0A5S4V1M6"/>
<sequence length="189" mass="22007">MDPFIIDSGIEAKLIRVWQVITHLQTSAVRRPIPTWEEDGEPCGIAEEDWDYENPDWWGPDHDRQMVFVCEAMKTYVVDCLMMSAPAFDLGELMKPPVEGDSSGFDELHGLAQEARVEAMELSFRREEPEAHKYVRIQHRCDMISQLSWYIPGIRRAENANDADPVWQFEQTRELITTAERHLRESGEW</sequence>